<keyword evidence="16" id="KW-1185">Reference proteome</keyword>
<dbReference type="InterPro" id="IPR011577">
    <property type="entry name" value="Cyt_b561_bac/Ni-Hgenase"/>
</dbReference>
<dbReference type="Proteomes" id="UP001157186">
    <property type="component" value="Unassembled WGS sequence"/>
</dbReference>
<evidence type="ECO:0000256" key="13">
    <source>
        <dbReference type="SAM" id="Phobius"/>
    </source>
</evidence>
<gene>
    <name evidence="15" type="ORF">tinsulaeT_13070</name>
</gene>
<evidence type="ECO:0000313" key="16">
    <source>
        <dbReference type="Proteomes" id="UP001157186"/>
    </source>
</evidence>
<evidence type="ECO:0000256" key="7">
    <source>
        <dbReference type="ARBA" id="ARBA00022723"/>
    </source>
</evidence>
<evidence type="ECO:0000256" key="3">
    <source>
        <dbReference type="ARBA" id="ARBA00022448"/>
    </source>
</evidence>
<evidence type="ECO:0000256" key="8">
    <source>
        <dbReference type="ARBA" id="ARBA00022982"/>
    </source>
</evidence>
<dbReference type="PANTHER" id="PTHR30529:SF3">
    <property type="entry name" value="CYTOCHROME B561 HOMOLOG 1"/>
    <property type="match status" value="1"/>
</dbReference>
<keyword evidence="9 13" id="KW-1133">Transmembrane helix</keyword>
<feature type="transmembrane region" description="Helical" evidence="13">
    <location>
        <begin position="88"/>
        <end position="108"/>
    </location>
</feature>
<comment type="cofactor">
    <cofactor evidence="1">
        <name>heme b</name>
        <dbReference type="ChEBI" id="CHEBI:60344"/>
    </cofactor>
</comment>
<evidence type="ECO:0000256" key="12">
    <source>
        <dbReference type="ARBA" id="ARBA00037975"/>
    </source>
</evidence>
<feature type="transmembrane region" description="Helical" evidence="13">
    <location>
        <begin position="16"/>
        <end position="37"/>
    </location>
</feature>
<evidence type="ECO:0000256" key="6">
    <source>
        <dbReference type="ARBA" id="ARBA00022692"/>
    </source>
</evidence>
<dbReference type="InterPro" id="IPR052168">
    <property type="entry name" value="Cytochrome_b561_oxidase"/>
</dbReference>
<feature type="domain" description="Cytochrome b561 bacterial/Ni-hydrogenase" evidence="14">
    <location>
        <begin position="9"/>
        <end position="175"/>
    </location>
</feature>
<evidence type="ECO:0000256" key="9">
    <source>
        <dbReference type="ARBA" id="ARBA00022989"/>
    </source>
</evidence>
<name>A0ABQ6GPV7_9GAMM</name>
<keyword evidence="10" id="KW-0408">Iron</keyword>
<dbReference type="EMBL" id="BSST01000001">
    <property type="protein sequence ID" value="GLX77967.1"/>
    <property type="molecule type" value="Genomic_DNA"/>
</dbReference>
<reference evidence="15 16" key="1">
    <citation type="submission" date="2023-03" db="EMBL/GenBank/DDBJ databases">
        <title>Draft genome sequence of Thalassotalea insulae KCTC 62186T.</title>
        <authorList>
            <person name="Sawabe T."/>
        </authorList>
    </citation>
    <scope>NUCLEOTIDE SEQUENCE [LARGE SCALE GENOMIC DNA]</scope>
    <source>
        <strain evidence="15 16">KCTC 62186</strain>
    </source>
</reference>
<dbReference type="SUPFAM" id="SSF81342">
    <property type="entry name" value="Transmembrane di-heme cytochromes"/>
    <property type="match status" value="1"/>
</dbReference>
<comment type="caution">
    <text evidence="15">The sequence shown here is derived from an EMBL/GenBank/DDBJ whole genome shotgun (WGS) entry which is preliminary data.</text>
</comment>
<keyword evidence="7" id="KW-0479">Metal-binding</keyword>
<comment type="similarity">
    <text evidence="12">Belongs to the cytochrome b561 family.</text>
</comment>
<dbReference type="PANTHER" id="PTHR30529">
    <property type="entry name" value="CYTOCHROME B561"/>
    <property type="match status" value="1"/>
</dbReference>
<evidence type="ECO:0000256" key="5">
    <source>
        <dbReference type="ARBA" id="ARBA00022617"/>
    </source>
</evidence>
<evidence type="ECO:0000256" key="11">
    <source>
        <dbReference type="ARBA" id="ARBA00023136"/>
    </source>
</evidence>
<keyword evidence="3" id="KW-0813">Transport</keyword>
<feature type="transmembrane region" description="Helical" evidence="13">
    <location>
        <begin position="49"/>
        <end position="68"/>
    </location>
</feature>
<protein>
    <submittedName>
        <fullName evidence="15">Cytochrome b</fullName>
    </submittedName>
</protein>
<proteinExistence type="inferred from homology"/>
<organism evidence="15 16">
    <name type="scientific">Thalassotalea insulae</name>
    <dbReference type="NCBI Taxonomy" id="2056778"/>
    <lineage>
        <taxon>Bacteria</taxon>
        <taxon>Pseudomonadati</taxon>
        <taxon>Pseudomonadota</taxon>
        <taxon>Gammaproteobacteria</taxon>
        <taxon>Alteromonadales</taxon>
        <taxon>Colwelliaceae</taxon>
        <taxon>Thalassotalea</taxon>
    </lineage>
</organism>
<keyword evidence="4" id="KW-1003">Cell membrane</keyword>
<keyword evidence="11 13" id="KW-0472">Membrane</keyword>
<evidence type="ECO:0000256" key="10">
    <source>
        <dbReference type="ARBA" id="ARBA00023004"/>
    </source>
</evidence>
<dbReference type="RefSeq" id="WP_284243863.1">
    <property type="nucleotide sequence ID" value="NZ_BSST01000001.1"/>
</dbReference>
<comment type="subcellular location">
    <subcellularLocation>
        <location evidence="2">Cell membrane</location>
        <topology evidence="2">Multi-pass membrane protein</topology>
    </subcellularLocation>
</comment>
<keyword evidence="8" id="KW-0249">Electron transport</keyword>
<keyword evidence="5" id="KW-0349">Heme</keyword>
<evidence type="ECO:0000256" key="1">
    <source>
        <dbReference type="ARBA" id="ARBA00001970"/>
    </source>
</evidence>
<evidence type="ECO:0000313" key="15">
    <source>
        <dbReference type="EMBL" id="GLX77967.1"/>
    </source>
</evidence>
<dbReference type="Pfam" id="PF01292">
    <property type="entry name" value="Ni_hydr_CYTB"/>
    <property type="match status" value="1"/>
</dbReference>
<feature type="transmembrane region" description="Helical" evidence="13">
    <location>
        <begin position="146"/>
        <end position="164"/>
    </location>
</feature>
<accession>A0ABQ6GPV7</accession>
<dbReference type="InterPro" id="IPR016174">
    <property type="entry name" value="Di-haem_cyt_TM"/>
</dbReference>
<evidence type="ECO:0000256" key="4">
    <source>
        <dbReference type="ARBA" id="ARBA00022475"/>
    </source>
</evidence>
<keyword evidence="6 13" id="KW-0812">Transmembrane</keyword>
<evidence type="ECO:0000259" key="14">
    <source>
        <dbReference type="Pfam" id="PF01292"/>
    </source>
</evidence>
<sequence length="175" mass="20257">MSDNQVIKYSGLLQKLHWLTLVLIIATFAFIEFRGIFPKGTDNRDLMKLCHFTLGFTLLLLTAIRWFIRRLPNNLAAIQTITPPIARYAHLCFYFLLITMPILGWLILSAEGKSLVYFGLELPRLITENHELAEVFEETHELLGKLFYLLITVHALAALYHHVIKKDHTLKKMLP</sequence>
<evidence type="ECO:0000256" key="2">
    <source>
        <dbReference type="ARBA" id="ARBA00004651"/>
    </source>
</evidence>